<evidence type="ECO:0000313" key="2">
    <source>
        <dbReference type="Proteomes" id="UP000568888"/>
    </source>
</evidence>
<comment type="caution">
    <text evidence="1">The sequence shown here is derived from an EMBL/GenBank/DDBJ whole genome shotgun (WGS) entry which is preliminary data.</text>
</comment>
<proteinExistence type="predicted"/>
<name>A0A6V8MYW0_9BACT</name>
<protein>
    <submittedName>
        <fullName evidence="1">Uncharacterized protein</fullName>
    </submittedName>
</protein>
<organism evidence="1 2">
    <name type="scientific">Geomonas paludis</name>
    <dbReference type="NCBI Taxonomy" id="2740185"/>
    <lineage>
        <taxon>Bacteria</taxon>
        <taxon>Pseudomonadati</taxon>
        <taxon>Thermodesulfobacteriota</taxon>
        <taxon>Desulfuromonadia</taxon>
        <taxon>Geobacterales</taxon>
        <taxon>Geobacteraceae</taxon>
        <taxon>Geomonas</taxon>
    </lineage>
</organism>
<gene>
    <name evidence="1" type="ORF">GMPD_32410</name>
</gene>
<dbReference type="Proteomes" id="UP000568888">
    <property type="component" value="Unassembled WGS sequence"/>
</dbReference>
<evidence type="ECO:0000313" key="1">
    <source>
        <dbReference type="EMBL" id="GFO65322.1"/>
    </source>
</evidence>
<sequence>MVMPCIPVLVLLVALMLQVLAVVGPQKTAVNMPWFAMEVGARWRYGGDTVGAGFFLVPKLQLGNPI</sequence>
<reference evidence="2" key="1">
    <citation type="submission" date="2020-06" db="EMBL/GenBank/DDBJ databases">
        <title>Draft genomic sequecing of Geomonas sp. Red736.</title>
        <authorList>
            <person name="Itoh H."/>
            <person name="Xu Z.X."/>
            <person name="Ushijima N."/>
            <person name="Masuda Y."/>
            <person name="Shiratori Y."/>
            <person name="Senoo K."/>
        </authorList>
    </citation>
    <scope>NUCLEOTIDE SEQUENCE [LARGE SCALE GENOMIC DNA]</scope>
    <source>
        <strain evidence="2">Red736</strain>
    </source>
</reference>
<dbReference type="EMBL" id="BLXY01000008">
    <property type="protein sequence ID" value="GFO65322.1"/>
    <property type="molecule type" value="Genomic_DNA"/>
</dbReference>
<dbReference type="AlphaFoldDB" id="A0A6V8MYW0"/>
<accession>A0A6V8MYW0</accession>